<name>A0A511B776_9PROT</name>
<dbReference type="GO" id="GO:0000271">
    <property type="term" value="P:polysaccharide biosynthetic process"/>
    <property type="evidence" value="ECO:0007669"/>
    <property type="project" value="InterPro"/>
</dbReference>
<evidence type="ECO:0000313" key="2">
    <source>
        <dbReference type="Proteomes" id="UP000321230"/>
    </source>
</evidence>
<dbReference type="GO" id="GO:0015774">
    <property type="term" value="P:polysaccharide transport"/>
    <property type="evidence" value="ECO:0007669"/>
    <property type="project" value="InterPro"/>
</dbReference>
<gene>
    <name evidence="1" type="ORF">GWA01_14270</name>
</gene>
<dbReference type="Proteomes" id="UP000321230">
    <property type="component" value="Unassembled WGS sequence"/>
</dbReference>
<reference evidence="1 2" key="1">
    <citation type="submission" date="2019-07" db="EMBL/GenBank/DDBJ databases">
        <title>Whole genome shotgun sequence of Gluconobacter wancherniae NBRC 103581.</title>
        <authorList>
            <person name="Hosoyama A."/>
            <person name="Uohara A."/>
            <person name="Ohji S."/>
            <person name="Ichikawa N."/>
        </authorList>
    </citation>
    <scope>NUCLEOTIDE SEQUENCE [LARGE SCALE GENOMIC DNA]</scope>
    <source>
        <strain evidence="1 2">NBRC 103581</strain>
    </source>
</reference>
<sequence>MITVKTHPSAADTTPIMMQRTNDGVQRNILLLQGLMGPFFRLIGRELRRRGYGVWKVNFNGGDRLFWRLPGGIDFTGRANEWPDALTRIIIEHDITDVVLFGDCRPLHSAAIAVCARLHIPVHVFEEGYLRPDWVTFELGGVNGNSTLSRDPTYYIENAKALPDLPPHHPVPSSFRTRALQGLAYNTADLLSRWHYRHWNNYRPWHPLTEGIGWLRKLLARDERRARSEKALKTLRASHSFYMLFPLQLDADAQVRLHSSFSGMAEAIRVVIASFTSHAPHGMRLVIKEHPLDNNIRNWCHEVAMQAAAYGVSDRVDYFEAGDIADLVRTATGVITINSTTGTLALAEGKPVITLGNAVYDIPGITFQGPLEEFWSNPGKPDPEIFAAYRRVLIERCLIPGGFFSNEGMSKLVRHAIDRLTHHSPRDFAATSRAEMARREALRQKLSRYPDTPAEITFPALPKNALKAELEALKEVSS</sequence>
<proteinExistence type="predicted"/>
<accession>A0A511B776</accession>
<dbReference type="InterPro" id="IPR007833">
    <property type="entry name" value="Capsule_polysaccharide_synth"/>
</dbReference>
<evidence type="ECO:0000313" key="1">
    <source>
        <dbReference type="EMBL" id="GEK93657.1"/>
    </source>
</evidence>
<dbReference type="AlphaFoldDB" id="A0A511B776"/>
<dbReference type="Pfam" id="PF05159">
    <property type="entry name" value="Capsule_synth"/>
    <property type="match status" value="1"/>
</dbReference>
<dbReference type="CDD" id="cd16441">
    <property type="entry name" value="beta_Kdo_transferase_KpsS"/>
    <property type="match status" value="1"/>
</dbReference>
<keyword evidence="2" id="KW-1185">Reference proteome</keyword>
<comment type="caution">
    <text evidence="1">The sequence shown here is derived from an EMBL/GenBank/DDBJ whole genome shotgun (WGS) entry which is preliminary data.</text>
</comment>
<organism evidence="1 2">
    <name type="scientific">Gluconobacter wancherniae NBRC 103581</name>
    <dbReference type="NCBI Taxonomy" id="656744"/>
    <lineage>
        <taxon>Bacteria</taxon>
        <taxon>Pseudomonadati</taxon>
        <taxon>Pseudomonadota</taxon>
        <taxon>Alphaproteobacteria</taxon>
        <taxon>Acetobacterales</taxon>
        <taxon>Acetobacteraceae</taxon>
        <taxon>Gluconobacter</taxon>
    </lineage>
</organism>
<protein>
    <submittedName>
        <fullName evidence="1">Capsular polysaccharide biosynthesis protein</fullName>
    </submittedName>
</protein>
<dbReference type="EMBL" id="BJUZ01000002">
    <property type="protein sequence ID" value="GEK93657.1"/>
    <property type="molecule type" value="Genomic_DNA"/>
</dbReference>